<dbReference type="PANTHER" id="PTHR38602:SF1">
    <property type="entry name" value="INNER MEMBRANE PROTEIN"/>
    <property type="match status" value="1"/>
</dbReference>
<reference evidence="2" key="1">
    <citation type="submission" date="2022-10" db="EMBL/GenBank/DDBJ databases">
        <title>Chitiniphilus purpureus sp. nov., a novel chitin-degrading bacterium isolated from crawfish pond sediment.</title>
        <authorList>
            <person name="Li K."/>
        </authorList>
    </citation>
    <scope>NUCLEOTIDE SEQUENCE</scope>
    <source>
        <strain evidence="2">CD1</strain>
    </source>
</reference>
<keyword evidence="3" id="KW-1185">Reference proteome</keyword>
<proteinExistence type="predicted"/>
<feature type="transmembrane region" description="Helical" evidence="1">
    <location>
        <begin position="44"/>
        <end position="60"/>
    </location>
</feature>
<gene>
    <name evidence="2" type="ORF">N8I74_13090</name>
</gene>
<dbReference type="EMBL" id="CP106753">
    <property type="protein sequence ID" value="UXY14245.1"/>
    <property type="molecule type" value="Genomic_DNA"/>
</dbReference>
<evidence type="ECO:0000313" key="2">
    <source>
        <dbReference type="EMBL" id="UXY14245.1"/>
    </source>
</evidence>
<accession>A0ABY6DIS2</accession>
<dbReference type="InterPro" id="IPR019201">
    <property type="entry name" value="DUF2065"/>
</dbReference>
<protein>
    <submittedName>
        <fullName evidence="2">DUF2065 family protein</fullName>
    </submittedName>
</protein>
<dbReference type="PANTHER" id="PTHR38602">
    <property type="entry name" value="INNER MEMBRANE PROTEIN-RELATED"/>
    <property type="match status" value="1"/>
</dbReference>
<dbReference type="RefSeq" id="WP_263123545.1">
    <property type="nucleotide sequence ID" value="NZ_CP106753.1"/>
</dbReference>
<dbReference type="Pfam" id="PF09838">
    <property type="entry name" value="DUF2065"/>
    <property type="match status" value="1"/>
</dbReference>
<keyword evidence="1" id="KW-0812">Transmembrane</keyword>
<evidence type="ECO:0000256" key="1">
    <source>
        <dbReference type="SAM" id="Phobius"/>
    </source>
</evidence>
<organism evidence="2 3">
    <name type="scientific">Chitiniphilus purpureus</name>
    <dbReference type="NCBI Taxonomy" id="2981137"/>
    <lineage>
        <taxon>Bacteria</taxon>
        <taxon>Pseudomonadati</taxon>
        <taxon>Pseudomonadota</taxon>
        <taxon>Betaproteobacteria</taxon>
        <taxon>Neisseriales</taxon>
        <taxon>Chitinibacteraceae</taxon>
        <taxon>Chitiniphilus</taxon>
    </lineage>
</organism>
<name>A0ABY6DIS2_9NEIS</name>
<keyword evidence="1" id="KW-1133">Transmembrane helix</keyword>
<evidence type="ECO:0000313" key="3">
    <source>
        <dbReference type="Proteomes" id="UP001061302"/>
    </source>
</evidence>
<dbReference type="Proteomes" id="UP001061302">
    <property type="component" value="Chromosome"/>
</dbReference>
<keyword evidence="1" id="KW-0472">Membrane</keyword>
<sequence length="61" mass="6555">MSETFALAVALVMVLEGILPFAAPHLWKRSMGRAAGLHSNHVRLFGFLSLMAGLLLALAVH</sequence>